<accession>A7RW54</accession>
<organism evidence="3 4">
    <name type="scientific">Nematostella vectensis</name>
    <name type="common">Starlet sea anemone</name>
    <dbReference type="NCBI Taxonomy" id="45351"/>
    <lineage>
        <taxon>Eukaryota</taxon>
        <taxon>Metazoa</taxon>
        <taxon>Cnidaria</taxon>
        <taxon>Anthozoa</taxon>
        <taxon>Hexacorallia</taxon>
        <taxon>Actiniaria</taxon>
        <taxon>Edwardsiidae</taxon>
        <taxon>Nematostella</taxon>
    </lineage>
</organism>
<dbReference type="PhylomeDB" id="A7RW54"/>
<evidence type="ECO:0000313" key="3">
    <source>
        <dbReference type="EMBL" id="EDO44393.1"/>
    </source>
</evidence>
<dbReference type="Gene3D" id="2.60.200.40">
    <property type="match status" value="1"/>
</dbReference>
<proteinExistence type="predicted"/>
<dbReference type="EMBL" id="DS469545">
    <property type="protein sequence ID" value="EDO44393.1"/>
    <property type="molecule type" value="Genomic_DNA"/>
</dbReference>
<dbReference type="Proteomes" id="UP000001593">
    <property type="component" value="Unassembled WGS sequence"/>
</dbReference>
<name>A7RW54_NEMVE</name>
<dbReference type="PANTHER" id="PTHR12358">
    <property type="entry name" value="SPHINGOSINE KINASE"/>
    <property type="match status" value="1"/>
</dbReference>
<feature type="domain" description="Ceramide kinase C-terminal" evidence="2">
    <location>
        <begin position="1"/>
        <end position="137"/>
    </location>
</feature>
<reference evidence="3 4" key="1">
    <citation type="journal article" date="2007" name="Science">
        <title>Sea anemone genome reveals ancestral eumetazoan gene repertoire and genomic organization.</title>
        <authorList>
            <person name="Putnam N.H."/>
            <person name="Srivastava M."/>
            <person name="Hellsten U."/>
            <person name="Dirks B."/>
            <person name="Chapman J."/>
            <person name="Salamov A."/>
            <person name="Terry A."/>
            <person name="Shapiro H."/>
            <person name="Lindquist E."/>
            <person name="Kapitonov V.V."/>
            <person name="Jurka J."/>
            <person name="Genikhovich G."/>
            <person name="Grigoriev I.V."/>
            <person name="Lucas S.M."/>
            <person name="Steele R.E."/>
            <person name="Finnerty J.R."/>
            <person name="Technau U."/>
            <person name="Martindale M.Q."/>
            <person name="Rokhsar D.S."/>
        </authorList>
    </citation>
    <scope>NUCLEOTIDE SEQUENCE [LARGE SCALE GENOMIC DNA]</scope>
    <source>
        <strain evidence="4">CH2 X CH6</strain>
    </source>
</reference>
<dbReference type="HOGENOM" id="CLU_1830213_0_0_1"/>
<dbReference type="InterPro" id="IPR016064">
    <property type="entry name" value="NAD/diacylglycerol_kinase_sf"/>
</dbReference>
<dbReference type="eggNOG" id="KOG1115">
    <property type="taxonomic scope" value="Eukaryota"/>
</dbReference>
<feature type="compositionally biased region" description="Polar residues" evidence="1">
    <location>
        <begin position="88"/>
        <end position="101"/>
    </location>
</feature>
<feature type="non-terminal residue" evidence="3">
    <location>
        <position position="141"/>
    </location>
</feature>
<dbReference type="KEGG" id="nve:5516349"/>
<evidence type="ECO:0000259" key="2">
    <source>
        <dbReference type="Pfam" id="PF19280"/>
    </source>
</evidence>
<dbReference type="InterPro" id="IPR045363">
    <property type="entry name" value="CERK_C"/>
</dbReference>
<gene>
    <name evidence="3" type="ORF">NEMVEDRAFT_v1g95298</name>
</gene>
<dbReference type="InParanoid" id="A7RW54"/>
<dbReference type="STRING" id="45351.A7RW54"/>
<sequence length="141" mass="15842">EWQTFRGPVVGVSLITLPSPCDISPDGASPCCHLGDGYTDMIIVRACTTAEMYAHVQRNFNRKDQFDFDFVNVHRIKQCYIRAISDPEQATQNESNNQSDSARSRLVDGRAIPLPRKISRHPSGVWNVDGELLEEPSLLVR</sequence>
<dbReference type="PANTHER" id="PTHR12358:SF26">
    <property type="entry name" value="CERAMIDE KINASE-LIKE PROTEIN"/>
    <property type="match status" value="1"/>
</dbReference>
<keyword evidence="4" id="KW-1185">Reference proteome</keyword>
<dbReference type="AlphaFoldDB" id="A7RW54"/>
<dbReference type="Pfam" id="PF19280">
    <property type="entry name" value="CERK_C"/>
    <property type="match status" value="1"/>
</dbReference>
<evidence type="ECO:0000313" key="4">
    <source>
        <dbReference type="Proteomes" id="UP000001593"/>
    </source>
</evidence>
<dbReference type="InterPro" id="IPR050187">
    <property type="entry name" value="Lipid_Phosphate_FormReg"/>
</dbReference>
<dbReference type="SUPFAM" id="SSF111331">
    <property type="entry name" value="NAD kinase/diacylglycerol kinase-like"/>
    <property type="match status" value="1"/>
</dbReference>
<feature type="region of interest" description="Disordered" evidence="1">
    <location>
        <begin position="87"/>
        <end position="106"/>
    </location>
</feature>
<evidence type="ECO:0000256" key="1">
    <source>
        <dbReference type="SAM" id="MobiDB-lite"/>
    </source>
</evidence>
<protein>
    <recommendedName>
        <fullName evidence="2">Ceramide kinase C-terminal domain-containing protein</fullName>
    </recommendedName>
</protein>